<accession>A0A5N4EGX8</accession>
<sequence>MVLNIRVIKCKAAVAWEANKPLSIEEVEVAPPKAHEVRIQIIATTLCHTDAHMIHPQYEGAFFPVILGHEAAGIVESVGPEVTNFKPDSTEKLSYENPTRNFRNPFDNQKLMEDKSSRFTCKGKPIYHFMGTSTFSQYTVVSDTNLVKVDDDANLERVCLLGCAFSTGYGAVVNVAKVTPGSTCAIFGLGGVGFAAVIGCKLAGASRIIAIDIKSEKFARAKVLGATDCLNPGDLDKPIQEVIVEITNGGVDFTFECVGGAKVMRAAMDSITVGGGLCTVIGVNVGDNGLNISAMELLMGRWKGMESVPKLAADYKNKKFNLDALVSHTLPFDKISEAFDLMYQGKRQYLDNTELKYEQHSPDAMDEIQLLTNERMSIFNVKESSFERLFLNQTDVLQHIPIHIDVQHDAGDLLKTVEFLQNNPDSTYKDLINKIKATVPPVLILNQFTEEDLIKLVGTTLGKRQAERLQTIGHSAKKKDKDLTKAITINLVYQIFDTFFTEQIEMETKNAFKCWLCGICEFCQQPKCRKCEAYKDMVKFGGREQSKQAS</sequence>
<evidence type="ECO:0000256" key="7">
    <source>
        <dbReference type="ARBA" id="ARBA00023002"/>
    </source>
</evidence>
<gene>
    <name evidence="11" type="ORF">Cadr_000001717</name>
</gene>
<dbReference type="Gene3D" id="1.10.10.2230">
    <property type="match status" value="1"/>
</dbReference>
<organism evidence="11 12">
    <name type="scientific">Camelus dromedarius</name>
    <name type="common">Dromedary</name>
    <name type="synonym">Arabian camel</name>
    <dbReference type="NCBI Taxonomy" id="9838"/>
    <lineage>
        <taxon>Eukaryota</taxon>
        <taxon>Metazoa</taxon>
        <taxon>Chordata</taxon>
        <taxon>Craniata</taxon>
        <taxon>Vertebrata</taxon>
        <taxon>Euteleostomi</taxon>
        <taxon>Mammalia</taxon>
        <taxon>Eutheria</taxon>
        <taxon>Laurasiatheria</taxon>
        <taxon>Artiodactyla</taxon>
        <taxon>Tylopoda</taxon>
        <taxon>Camelidae</taxon>
        <taxon>Camelus</taxon>
    </lineage>
</organism>
<keyword evidence="8" id="KW-0520">NAD</keyword>
<dbReference type="InterPro" id="IPR013154">
    <property type="entry name" value="ADH-like_N"/>
</dbReference>
<dbReference type="GO" id="GO:0051903">
    <property type="term" value="F:S-(hydroxymethyl)glutathione dehydrogenase [NAD(P)+] activity"/>
    <property type="evidence" value="ECO:0007669"/>
    <property type="project" value="TreeGrafter"/>
</dbReference>
<keyword evidence="4" id="KW-0963">Cytoplasm</keyword>
<evidence type="ECO:0000256" key="3">
    <source>
        <dbReference type="ARBA" id="ARBA00007704"/>
    </source>
</evidence>
<evidence type="ECO:0000259" key="10">
    <source>
        <dbReference type="SMART" id="SM00829"/>
    </source>
</evidence>
<evidence type="ECO:0000256" key="9">
    <source>
        <dbReference type="RuleBase" id="RU361277"/>
    </source>
</evidence>
<evidence type="ECO:0000313" key="11">
    <source>
        <dbReference type="EMBL" id="KAB1282236.1"/>
    </source>
</evidence>
<evidence type="ECO:0000256" key="1">
    <source>
        <dbReference type="ARBA" id="ARBA00001947"/>
    </source>
</evidence>
<keyword evidence="5 9" id="KW-0479">Metal-binding</keyword>
<evidence type="ECO:0000256" key="5">
    <source>
        <dbReference type="ARBA" id="ARBA00022723"/>
    </source>
</evidence>
<dbReference type="SUPFAM" id="SSF50129">
    <property type="entry name" value="GroES-like"/>
    <property type="match status" value="2"/>
</dbReference>
<dbReference type="AlphaFoldDB" id="A0A5N4EGX8"/>
<evidence type="ECO:0000313" key="12">
    <source>
        <dbReference type="Proteomes" id="UP000299084"/>
    </source>
</evidence>
<dbReference type="InterPro" id="IPR013149">
    <property type="entry name" value="ADH-like_C"/>
</dbReference>
<dbReference type="EMBL" id="JWIN03000002">
    <property type="protein sequence ID" value="KAB1282236.1"/>
    <property type="molecule type" value="Genomic_DNA"/>
</dbReference>
<name>A0A5N4EGX8_CAMDR</name>
<protein>
    <submittedName>
        <fullName evidence="11">Alcohol dehydrogenase 4</fullName>
    </submittedName>
</protein>
<keyword evidence="7" id="KW-0560">Oxidoreductase</keyword>
<evidence type="ECO:0000256" key="2">
    <source>
        <dbReference type="ARBA" id="ARBA00004496"/>
    </source>
</evidence>
<dbReference type="Pfam" id="PF08240">
    <property type="entry name" value="ADH_N"/>
    <property type="match status" value="1"/>
</dbReference>
<dbReference type="InterPro" id="IPR020843">
    <property type="entry name" value="ER"/>
</dbReference>
<dbReference type="STRING" id="9838.ENSCDRP00005009024"/>
<evidence type="ECO:0000256" key="8">
    <source>
        <dbReference type="ARBA" id="ARBA00023027"/>
    </source>
</evidence>
<proteinExistence type="inferred from homology"/>
<evidence type="ECO:0000256" key="4">
    <source>
        <dbReference type="ARBA" id="ARBA00022490"/>
    </source>
</evidence>
<dbReference type="InterPro" id="IPR002328">
    <property type="entry name" value="ADH_Zn_CS"/>
</dbReference>
<keyword evidence="6 9" id="KW-0862">Zinc</keyword>
<comment type="caution">
    <text evidence="11">The sequence shown here is derived from an EMBL/GenBank/DDBJ whole genome shotgun (WGS) entry which is preliminary data.</text>
</comment>
<evidence type="ECO:0000256" key="6">
    <source>
        <dbReference type="ARBA" id="ARBA00022833"/>
    </source>
</evidence>
<dbReference type="PANTHER" id="PTHR43880:SF14">
    <property type="entry name" value="ALL-TRANS-RETINOL DEHYDROGENASE [NAD(+)] ADH4"/>
    <property type="match status" value="1"/>
</dbReference>
<dbReference type="Gene3D" id="3.90.180.10">
    <property type="entry name" value="Medium-chain alcohol dehydrogenases, catalytic domain"/>
    <property type="match status" value="1"/>
</dbReference>
<reference evidence="11 12" key="1">
    <citation type="journal article" date="2019" name="Mol. Ecol. Resour.">
        <title>Improving Illumina assemblies with Hi-C and long reads: an example with the North African dromedary.</title>
        <authorList>
            <person name="Elbers J.P."/>
            <person name="Rogers M.F."/>
            <person name="Perelman P.L."/>
            <person name="Proskuryakova A.A."/>
            <person name="Serdyukova N.A."/>
            <person name="Johnson W.E."/>
            <person name="Horin P."/>
            <person name="Corander J."/>
            <person name="Murphy D."/>
            <person name="Burger P.A."/>
        </authorList>
    </citation>
    <scope>NUCLEOTIDE SEQUENCE [LARGE SCALE GENOMIC DNA]</scope>
    <source>
        <strain evidence="11">Drom800</strain>
        <tissue evidence="11">Blood</tissue>
    </source>
</reference>
<dbReference type="PANTHER" id="PTHR43880">
    <property type="entry name" value="ALCOHOL DEHYDROGENASE"/>
    <property type="match status" value="1"/>
</dbReference>
<feature type="domain" description="Enoyl reductase (ER)" evidence="10">
    <location>
        <begin position="17"/>
        <end position="347"/>
    </location>
</feature>
<comment type="subcellular location">
    <subcellularLocation>
        <location evidence="2">Cytoplasm</location>
    </subcellularLocation>
</comment>
<dbReference type="PROSITE" id="PS00059">
    <property type="entry name" value="ADH_ZINC"/>
    <property type="match status" value="1"/>
</dbReference>
<comment type="cofactor">
    <cofactor evidence="1 9">
        <name>Zn(2+)</name>
        <dbReference type="ChEBI" id="CHEBI:29105"/>
    </cofactor>
</comment>
<dbReference type="Gene3D" id="3.40.50.720">
    <property type="entry name" value="NAD(P)-binding Rossmann-like Domain"/>
    <property type="match status" value="1"/>
</dbReference>
<comment type="similarity">
    <text evidence="3">Belongs to the zinc-containing alcohol dehydrogenase family. Class-II subfamily.</text>
</comment>
<dbReference type="InterPro" id="IPR036291">
    <property type="entry name" value="NAD(P)-bd_dom_sf"/>
</dbReference>
<dbReference type="GO" id="GO:0008270">
    <property type="term" value="F:zinc ion binding"/>
    <property type="evidence" value="ECO:0007669"/>
    <property type="project" value="InterPro"/>
</dbReference>
<dbReference type="GO" id="GO:0005829">
    <property type="term" value="C:cytosol"/>
    <property type="evidence" value="ECO:0007669"/>
    <property type="project" value="TreeGrafter"/>
</dbReference>
<keyword evidence="12" id="KW-1185">Reference proteome</keyword>
<dbReference type="FunFam" id="3.40.50.720:FF:000003">
    <property type="entry name" value="S-(hydroxymethyl)glutathione dehydrogenase"/>
    <property type="match status" value="1"/>
</dbReference>
<dbReference type="GO" id="GO:0046294">
    <property type="term" value="P:formaldehyde catabolic process"/>
    <property type="evidence" value="ECO:0007669"/>
    <property type="project" value="TreeGrafter"/>
</dbReference>
<dbReference type="SMART" id="SM00829">
    <property type="entry name" value="PKS_ER"/>
    <property type="match status" value="1"/>
</dbReference>
<dbReference type="SUPFAM" id="SSF51735">
    <property type="entry name" value="NAD(P)-binding Rossmann-fold domains"/>
    <property type="match status" value="1"/>
</dbReference>
<dbReference type="Proteomes" id="UP000299084">
    <property type="component" value="Unassembled WGS sequence"/>
</dbReference>
<dbReference type="Pfam" id="PF00107">
    <property type="entry name" value="ADH_zinc_N"/>
    <property type="match status" value="1"/>
</dbReference>
<dbReference type="InterPro" id="IPR011032">
    <property type="entry name" value="GroES-like_sf"/>
</dbReference>